<feature type="transmembrane region" description="Helical" evidence="1">
    <location>
        <begin position="28"/>
        <end position="45"/>
    </location>
</feature>
<accession>A1RCC9</accession>
<evidence type="ECO:0000256" key="1">
    <source>
        <dbReference type="SAM" id="Phobius"/>
    </source>
</evidence>
<gene>
    <name evidence="2" type="ordered locus">AAur_pTC10017</name>
</gene>
<dbReference type="KEGG" id="aau:AAur_pTC10017"/>
<dbReference type="RefSeq" id="WP_011776814.1">
    <property type="nucleotide sequence ID" value="NC_008712.1"/>
</dbReference>
<organism evidence="2 3">
    <name type="scientific">Paenarthrobacter aurescens (strain TC1)</name>
    <dbReference type="NCBI Taxonomy" id="290340"/>
    <lineage>
        <taxon>Bacteria</taxon>
        <taxon>Bacillati</taxon>
        <taxon>Actinomycetota</taxon>
        <taxon>Actinomycetes</taxon>
        <taxon>Micrococcales</taxon>
        <taxon>Micrococcaceae</taxon>
        <taxon>Paenarthrobacter</taxon>
    </lineage>
</organism>
<keyword evidence="2" id="KW-0614">Plasmid</keyword>
<keyword evidence="3" id="KW-1185">Reference proteome</keyword>
<dbReference type="Proteomes" id="UP000000637">
    <property type="component" value="Plasmid pTC1"/>
</dbReference>
<dbReference type="AlphaFoldDB" id="A1RCC9"/>
<keyword evidence="1" id="KW-1133">Transmembrane helix</keyword>
<dbReference type="OrthoDB" id="9802241at2"/>
<reference evidence="2 3" key="1">
    <citation type="journal article" date="2006" name="PLoS Genet.">
        <title>Secrets of soil survival revealed by the genome sequence of Arthrobacter aurescens TC1.</title>
        <authorList>
            <person name="Mongodin E.F."/>
            <person name="Shapir N."/>
            <person name="Daugherty S.C."/>
            <person name="DeBoy R.T."/>
            <person name="Emerson J.B."/>
            <person name="Shvartzbeyn A."/>
            <person name="Radune D."/>
            <person name="Vamathevan J."/>
            <person name="Riggs F."/>
            <person name="Grinberg V."/>
            <person name="Khouri H."/>
            <person name="Wackett L.P."/>
            <person name="Nelson K.E."/>
            <person name="Sadowsky M.J."/>
        </authorList>
    </citation>
    <scope>NUCLEOTIDE SEQUENCE [LARGE SCALE GENOMIC DNA]</scope>
    <source>
        <strain evidence="2 3">TC1</strain>
    </source>
</reference>
<keyword evidence="1" id="KW-0472">Membrane</keyword>
<geneLocation type="plasmid" evidence="2 3">
    <name>pTC1</name>
</geneLocation>
<protein>
    <submittedName>
        <fullName evidence="2">Uncharacterized protein</fullName>
    </submittedName>
</protein>
<dbReference type="EMBL" id="CP000475">
    <property type="protein sequence ID" value="ABM10589.1"/>
    <property type="molecule type" value="Genomic_DNA"/>
</dbReference>
<evidence type="ECO:0000313" key="3">
    <source>
        <dbReference type="Proteomes" id="UP000000637"/>
    </source>
</evidence>
<name>A1RCC9_PAEAT</name>
<dbReference type="HOGENOM" id="CLU_2894125_0_0_11"/>
<evidence type="ECO:0000313" key="2">
    <source>
        <dbReference type="EMBL" id="ABM10589.1"/>
    </source>
</evidence>
<proteinExistence type="predicted"/>
<keyword evidence="1" id="KW-0812">Transmembrane</keyword>
<sequence length="62" mass="6810">MVQMIKMVMLTLFMRLQARPKDERGEAVPWLIVLGAGIGIAYFAGDAVWDFARSLVGNLGGQ</sequence>